<dbReference type="PANTHER" id="PTHR41967">
    <property type="entry name" value="FI19406P1-RELATED"/>
    <property type="match status" value="1"/>
</dbReference>
<dbReference type="InterPro" id="IPR031936">
    <property type="entry name" value="DUF4771"/>
</dbReference>
<dbReference type="eggNOG" id="ENOG502SCTQ">
    <property type="taxonomic scope" value="Eukaryota"/>
</dbReference>
<evidence type="ECO:0000313" key="5">
    <source>
        <dbReference type="Proteomes" id="UP000007798"/>
    </source>
</evidence>
<proteinExistence type="predicted"/>
<dbReference type="KEGG" id="dwi:6650096"/>
<dbReference type="EMBL" id="CH964272">
    <property type="protein sequence ID" value="EDW85034.1"/>
    <property type="molecule type" value="Genomic_DNA"/>
</dbReference>
<evidence type="ECO:0000259" key="2">
    <source>
        <dbReference type="Pfam" id="PF15994"/>
    </source>
</evidence>
<dbReference type="Pfam" id="PF15995">
    <property type="entry name" value="DUF4771"/>
    <property type="match status" value="1"/>
</dbReference>
<feature type="domain" description="DUF4770" evidence="2">
    <location>
        <begin position="56"/>
        <end position="222"/>
    </location>
</feature>
<gene>
    <name evidence="4" type="primary">Dwil\GK18991</name>
    <name evidence="4" type="ORF">Dwil_GK18991</name>
</gene>
<dbReference type="InParanoid" id="B4NJS2"/>
<evidence type="ECO:0000256" key="1">
    <source>
        <dbReference type="SAM" id="MobiDB-lite"/>
    </source>
</evidence>
<keyword evidence="5" id="KW-1185">Reference proteome</keyword>
<evidence type="ECO:0008006" key="6">
    <source>
        <dbReference type="Google" id="ProtNLM"/>
    </source>
</evidence>
<feature type="region of interest" description="Disordered" evidence="1">
    <location>
        <begin position="377"/>
        <end position="400"/>
    </location>
</feature>
<evidence type="ECO:0000259" key="3">
    <source>
        <dbReference type="Pfam" id="PF15995"/>
    </source>
</evidence>
<protein>
    <recommendedName>
        <fullName evidence="6">DUF4770 domain-containing protein</fullName>
    </recommendedName>
</protein>
<accession>B4NJS2</accession>
<feature type="domain" description="DUF4771" evidence="3">
    <location>
        <begin position="537"/>
        <end position="692"/>
    </location>
</feature>
<dbReference type="STRING" id="7260.B4NJS2"/>
<dbReference type="AlphaFoldDB" id="B4NJS2"/>
<organism evidence="4 5">
    <name type="scientific">Drosophila willistoni</name>
    <name type="common">Fruit fly</name>
    <dbReference type="NCBI Taxonomy" id="7260"/>
    <lineage>
        <taxon>Eukaryota</taxon>
        <taxon>Metazoa</taxon>
        <taxon>Ecdysozoa</taxon>
        <taxon>Arthropoda</taxon>
        <taxon>Hexapoda</taxon>
        <taxon>Insecta</taxon>
        <taxon>Pterygota</taxon>
        <taxon>Neoptera</taxon>
        <taxon>Endopterygota</taxon>
        <taxon>Diptera</taxon>
        <taxon>Brachycera</taxon>
        <taxon>Muscomorpha</taxon>
        <taxon>Ephydroidea</taxon>
        <taxon>Drosophilidae</taxon>
        <taxon>Drosophila</taxon>
        <taxon>Sophophora</taxon>
    </lineage>
</organism>
<sequence>MGRFSDQVIKQLGESQDVPAWYRLLSNSQIDGLLNLRNAIRDDRAQNSTFRVRGCLTALGLEPMVDKKSLKKLITCCQGSDLALLYFLLIGYYKRQHKTNVYNYNEQVLMSCIMELDLEMTLNALDQILPTGHSNPKDLGHLCKNYERSERLEKRCNQKRKNTLPYLRRQPRPKPYGKPLTSTPPDVVVSFPFWPVGKKAVYRLDKNRWFASYKLQPIRRLAHSLISQIIDNYCSKCSRREEVTKETKLCDTHRAALEQKQIDKDELIVKSFYHWLELFDVDARENRKRRERIVTQLDTDIENYTRRLQKLDRIQYTKVGLLEDCSFCKHDSVITPVQDAKIKSIYDVDDVARFKQATNSAVYKITGINRMEIVPDSEKDQPAEEETVYEGGKESNEMPSCPSTKLLRVALIKGSKSKQSRKPNFFTAAQPHKPHTFNYQRTFQPLPGHPMETIQVIHQEAIRTLVDQKQNSSSDSCFEDCEPSSYSQLQLNRDDVIKAIVKCAESMWTNSMTIYNQNQKSKGEDEHTRNCLKYNQTYFNPDDSQLMERMLCDGINMLRCDPNFILPTFPDVHKTIVLREWIKRRYGKTYRHHEIVAKQKSSYKIFQSIALLHNRLPPSFNIKPFADCNLTYKDRNRMCKMANKMKAQYYRGLNGKLMQYTALSWSAMGAEFRKGDNLKDVFYSYLPARNIEITRVKPWQFDLKKNNRSGK</sequence>
<dbReference type="PANTHER" id="PTHR41967:SF6">
    <property type="entry name" value="FI19406P1-RELATED"/>
    <property type="match status" value="1"/>
</dbReference>
<dbReference type="HOGENOM" id="CLU_013875_0_0_1"/>
<reference evidence="4 5" key="1">
    <citation type="journal article" date="2007" name="Nature">
        <title>Evolution of genes and genomes on the Drosophila phylogeny.</title>
        <authorList>
            <consortium name="Drosophila 12 Genomes Consortium"/>
            <person name="Clark A.G."/>
            <person name="Eisen M.B."/>
            <person name="Smith D.R."/>
            <person name="Bergman C.M."/>
            <person name="Oliver B."/>
            <person name="Markow T.A."/>
            <person name="Kaufman T.C."/>
            <person name="Kellis M."/>
            <person name="Gelbart W."/>
            <person name="Iyer V.N."/>
            <person name="Pollard D.A."/>
            <person name="Sackton T.B."/>
            <person name="Larracuente A.M."/>
            <person name="Singh N.D."/>
            <person name="Abad J.P."/>
            <person name="Abt D.N."/>
            <person name="Adryan B."/>
            <person name="Aguade M."/>
            <person name="Akashi H."/>
            <person name="Anderson W.W."/>
            <person name="Aquadro C.F."/>
            <person name="Ardell D.H."/>
            <person name="Arguello R."/>
            <person name="Artieri C.G."/>
            <person name="Barbash D.A."/>
            <person name="Barker D."/>
            <person name="Barsanti P."/>
            <person name="Batterham P."/>
            <person name="Batzoglou S."/>
            <person name="Begun D."/>
            <person name="Bhutkar A."/>
            <person name="Blanco E."/>
            <person name="Bosak S.A."/>
            <person name="Bradley R.K."/>
            <person name="Brand A.D."/>
            <person name="Brent M.R."/>
            <person name="Brooks A.N."/>
            <person name="Brown R.H."/>
            <person name="Butlin R.K."/>
            <person name="Caggese C."/>
            <person name="Calvi B.R."/>
            <person name="Bernardo de Carvalho A."/>
            <person name="Caspi A."/>
            <person name="Castrezana S."/>
            <person name="Celniker S.E."/>
            <person name="Chang J.L."/>
            <person name="Chapple C."/>
            <person name="Chatterji S."/>
            <person name="Chinwalla A."/>
            <person name="Civetta A."/>
            <person name="Clifton S.W."/>
            <person name="Comeron J.M."/>
            <person name="Costello J.C."/>
            <person name="Coyne J.A."/>
            <person name="Daub J."/>
            <person name="David R.G."/>
            <person name="Delcher A.L."/>
            <person name="Delehaunty K."/>
            <person name="Do C.B."/>
            <person name="Ebling H."/>
            <person name="Edwards K."/>
            <person name="Eickbush T."/>
            <person name="Evans J.D."/>
            <person name="Filipski A."/>
            <person name="Findeiss S."/>
            <person name="Freyhult E."/>
            <person name="Fulton L."/>
            <person name="Fulton R."/>
            <person name="Garcia A.C."/>
            <person name="Gardiner A."/>
            <person name="Garfield D.A."/>
            <person name="Garvin B.E."/>
            <person name="Gibson G."/>
            <person name="Gilbert D."/>
            <person name="Gnerre S."/>
            <person name="Godfrey J."/>
            <person name="Good R."/>
            <person name="Gotea V."/>
            <person name="Gravely B."/>
            <person name="Greenberg A.J."/>
            <person name="Griffiths-Jones S."/>
            <person name="Gross S."/>
            <person name="Guigo R."/>
            <person name="Gustafson E.A."/>
            <person name="Haerty W."/>
            <person name="Hahn M.W."/>
            <person name="Halligan D.L."/>
            <person name="Halpern A.L."/>
            <person name="Halter G.M."/>
            <person name="Han M.V."/>
            <person name="Heger A."/>
            <person name="Hillier L."/>
            <person name="Hinrichs A.S."/>
            <person name="Holmes I."/>
            <person name="Hoskins R.A."/>
            <person name="Hubisz M.J."/>
            <person name="Hultmark D."/>
            <person name="Huntley M.A."/>
            <person name="Jaffe D.B."/>
            <person name="Jagadeeshan S."/>
            <person name="Jeck W.R."/>
            <person name="Johnson J."/>
            <person name="Jones C.D."/>
            <person name="Jordan W.C."/>
            <person name="Karpen G.H."/>
            <person name="Kataoka E."/>
            <person name="Keightley P.D."/>
            <person name="Kheradpour P."/>
            <person name="Kirkness E.F."/>
            <person name="Koerich L.B."/>
            <person name="Kristiansen K."/>
            <person name="Kudrna D."/>
            <person name="Kulathinal R.J."/>
            <person name="Kumar S."/>
            <person name="Kwok R."/>
            <person name="Lander E."/>
            <person name="Langley C.H."/>
            <person name="Lapoint R."/>
            <person name="Lazzaro B.P."/>
            <person name="Lee S.J."/>
            <person name="Levesque L."/>
            <person name="Li R."/>
            <person name="Lin C.F."/>
            <person name="Lin M.F."/>
            <person name="Lindblad-Toh K."/>
            <person name="Llopart A."/>
            <person name="Long M."/>
            <person name="Low L."/>
            <person name="Lozovsky E."/>
            <person name="Lu J."/>
            <person name="Luo M."/>
            <person name="Machado C.A."/>
            <person name="Makalowski W."/>
            <person name="Marzo M."/>
            <person name="Matsuda M."/>
            <person name="Matzkin L."/>
            <person name="McAllister B."/>
            <person name="McBride C.S."/>
            <person name="McKernan B."/>
            <person name="McKernan K."/>
            <person name="Mendez-Lago M."/>
            <person name="Minx P."/>
            <person name="Mollenhauer M.U."/>
            <person name="Montooth K."/>
            <person name="Mount S.M."/>
            <person name="Mu X."/>
            <person name="Myers E."/>
            <person name="Negre B."/>
            <person name="Newfeld S."/>
            <person name="Nielsen R."/>
            <person name="Noor M.A."/>
            <person name="O'Grady P."/>
            <person name="Pachter L."/>
            <person name="Papaceit M."/>
            <person name="Parisi M.J."/>
            <person name="Parisi M."/>
            <person name="Parts L."/>
            <person name="Pedersen J.S."/>
            <person name="Pesole G."/>
            <person name="Phillippy A.M."/>
            <person name="Ponting C.P."/>
            <person name="Pop M."/>
            <person name="Porcelli D."/>
            <person name="Powell J.R."/>
            <person name="Prohaska S."/>
            <person name="Pruitt K."/>
            <person name="Puig M."/>
            <person name="Quesneville H."/>
            <person name="Ram K.R."/>
            <person name="Rand D."/>
            <person name="Rasmussen M.D."/>
            <person name="Reed L.K."/>
            <person name="Reenan R."/>
            <person name="Reily A."/>
            <person name="Remington K.A."/>
            <person name="Rieger T.T."/>
            <person name="Ritchie M.G."/>
            <person name="Robin C."/>
            <person name="Rogers Y.H."/>
            <person name="Rohde C."/>
            <person name="Rozas J."/>
            <person name="Rubenfield M.J."/>
            <person name="Ruiz A."/>
            <person name="Russo S."/>
            <person name="Salzberg S.L."/>
            <person name="Sanchez-Gracia A."/>
            <person name="Saranga D.J."/>
            <person name="Sato H."/>
            <person name="Schaeffer S.W."/>
            <person name="Schatz M.C."/>
            <person name="Schlenke T."/>
            <person name="Schwartz R."/>
            <person name="Segarra C."/>
            <person name="Singh R.S."/>
            <person name="Sirot L."/>
            <person name="Sirota M."/>
            <person name="Sisneros N.B."/>
            <person name="Smith C.D."/>
            <person name="Smith T.F."/>
            <person name="Spieth J."/>
            <person name="Stage D.E."/>
            <person name="Stark A."/>
            <person name="Stephan W."/>
            <person name="Strausberg R.L."/>
            <person name="Strempel S."/>
            <person name="Sturgill D."/>
            <person name="Sutton G."/>
            <person name="Sutton G.G."/>
            <person name="Tao W."/>
            <person name="Teichmann S."/>
            <person name="Tobari Y.N."/>
            <person name="Tomimura Y."/>
            <person name="Tsolas J.M."/>
            <person name="Valente V.L."/>
            <person name="Venter E."/>
            <person name="Venter J.C."/>
            <person name="Vicario S."/>
            <person name="Vieira F.G."/>
            <person name="Vilella A.J."/>
            <person name="Villasante A."/>
            <person name="Walenz B."/>
            <person name="Wang J."/>
            <person name="Wasserman M."/>
            <person name="Watts T."/>
            <person name="Wilson D."/>
            <person name="Wilson R.K."/>
            <person name="Wing R.A."/>
            <person name="Wolfner M.F."/>
            <person name="Wong A."/>
            <person name="Wong G.K."/>
            <person name="Wu C.I."/>
            <person name="Wu G."/>
            <person name="Yamamoto D."/>
            <person name="Yang H.P."/>
            <person name="Yang S.P."/>
            <person name="Yorke J.A."/>
            <person name="Yoshida K."/>
            <person name="Zdobnov E."/>
            <person name="Zhang P."/>
            <person name="Zhang Y."/>
            <person name="Zimin A.V."/>
            <person name="Baldwin J."/>
            <person name="Abdouelleil A."/>
            <person name="Abdulkadir J."/>
            <person name="Abebe A."/>
            <person name="Abera B."/>
            <person name="Abreu J."/>
            <person name="Acer S.C."/>
            <person name="Aftuck L."/>
            <person name="Alexander A."/>
            <person name="An P."/>
            <person name="Anderson E."/>
            <person name="Anderson S."/>
            <person name="Arachi H."/>
            <person name="Azer M."/>
            <person name="Bachantsang P."/>
            <person name="Barry A."/>
            <person name="Bayul T."/>
            <person name="Berlin A."/>
            <person name="Bessette D."/>
            <person name="Bloom T."/>
            <person name="Blye J."/>
            <person name="Boguslavskiy L."/>
            <person name="Bonnet C."/>
            <person name="Boukhgalter B."/>
            <person name="Bourzgui I."/>
            <person name="Brown A."/>
            <person name="Cahill P."/>
            <person name="Channer S."/>
            <person name="Cheshatsang Y."/>
            <person name="Chuda L."/>
            <person name="Citroen M."/>
            <person name="Collymore A."/>
            <person name="Cooke P."/>
            <person name="Costello M."/>
            <person name="D'Aco K."/>
            <person name="Daza R."/>
            <person name="De Haan G."/>
            <person name="DeGray S."/>
            <person name="DeMaso C."/>
            <person name="Dhargay N."/>
            <person name="Dooley K."/>
            <person name="Dooley E."/>
            <person name="Doricent M."/>
            <person name="Dorje P."/>
            <person name="Dorjee K."/>
            <person name="Dupes A."/>
            <person name="Elong R."/>
            <person name="Falk J."/>
            <person name="Farina A."/>
            <person name="Faro S."/>
            <person name="Ferguson D."/>
            <person name="Fisher S."/>
            <person name="Foley C.D."/>
            <person name="Franke A."/>
            <person name="Friedrich D."/>
            <person name="Gadbois L."/>
            <person name="Gearin G."/>
            <person name="Gearin C.R."/>
            <person name="Giannoukos G."/>
            <person name="Goode T."/>
            <person name="Graham J."/>
            <person name="Grandbois E."/>
            <person name="Grewal S."/>
            <person name="Gyaltsen K."/>
            <person name="Hafez N."/>
            <person name="Hagos B."/>
            <person name="Hall J."/>
            <person name="Henson C."/>
            <person name="Hollinger A."/>
            <person name="Honan T."/>
            <person name="Huard M.D."/>
            <person name="Hughes L."/>
            <person name="Hurhula B."/>
            <person name="Husby M.E."/>
            <person name="Kamat A."/>
            <person name="Kanga B."/>
            <person name="Kashin S."/>
            <person name="Khazanovich D."/>
            <person name="Kisner P."/>
            <person name="Lance K."/>
            <person name="Lara M."/>
            <person name="Lee W."/>
            <person name="Lennon N."/>
            <person name="Letendre F."/>
            <person name="LeVine R."/>
            <person name="Lipovsky A."/>
            <person name="Liu X."/>
            <person name="Liu J."/>
            <person name="Liu S."/>
            <person name="Lokyitsang T."/>
            <person name="Lokyitsang Y."/>
            <person name="Lubonja R."/>
            <person name="Lui A."/>
            <person name="MacDonald P."/>
            <person name="Magnisalis V."/>
            <person name="Maru K."/>
            <person name="Matthews C."/>
            <person name="McCusker W."/>
            <person name="McDonough S."/>
            <person name="Mehta T."/>
            <person name="Meldrim J."/>
            <person name="Meneus L."/>
            <person name="Mihai O."/>
            <person name="Mihalev A."/>
            <person name="Mihova T."/>
            <person name="Mittelman R."/>
            <person name="Mlenga V."/>
            <person name="Montmayeur A."/>
            <person name="Mulrain L."/>
            <person name="Navidi A."/>
            <person name="Naylor J."/>
            <person name="Negash T."/>
            <person name="Nguyen T."/>
            <person name="Nguyen N."/>
            <person name="Nicol R."/>
            <person name="Norbu C."/>
            <person name="Norbu N."/>
            <person name="Novod N."/>
            <person name="O'Neill B."/>
            <person name="Osman S."/>
            <person name="Markiewicz E."/>
            <person name="Oyono O.L."/>
            <person name="Patti C."/>
            <person name="Phunkhang P."/>
            <person name="Pierre F."/>
            <person name="Priest M."/>
            <person name="Raghuraman S."/>
            <person name="Rege F."/>
            <person name="Reyes R."/>
            <person name="Rise C."/>
            <person name="Rogov P."/>
            <person name="Ross K."/>
            <person name="Ryan E."/>
            <person name="Settipalli S."/>
            <person name="Shea T."/>
            <person name="Sherpa N."/>
            <person name="Shi L."/>
            <person name="Shih D."/>
            <person name="Sparrow T."/>
            <person name="Spaulding J."/>
            <person name="Stalker J."/>
            <person name="Stange-Thomann N."/>
            <person name="Stavropoulos S."/>
            <person name="Stone C."/>
            <person name="Strader C."/>
            <person name="Tesfaye S."/>
            <person name="Thomson T."/>
            <person name="Thoulutsang Y."/>
            <person name="Thoulutsang D."/>
            <person name="Topham K."/>
            <person name="Topping I."/>
            <person name="Tsamla T."/>
            <person name="Vassiliev H."/>
            <person name="Vo A."/>
            <person name="Wangchuk T."/>
            <person name="Wangdi T."/>
            <person name="Weiand M."/>
            <person name="Wilkinson J."/>
            <person name="Wilson A."/>
            <person name="Yadav S."/>
            <person name="Young G."/>
            <person name="Yu Q."/>
            <person name="Zembek L."/>
            <person name="Zhong D."/>
            <person name="Zimmer A."/>
            <person name="Zwirko Z."/>
            <person name="Jaffe D.B."/>
            <person name="Alvarez P."/>
            <person name="Brockman W."/>
            <person name="Butler J."/>
            <person name="Chin C."/>
            <person name="Gnerre S."/>
            <person name="Grabherr M."/>
            <person name="Kleber M."/>
            <person name="Mauceli E."/>
            <person name="MacCallum I."/>
        </authorList>
    </citation>
    <scope>NUCLEOTIDE SEQUENCE [LARGE SCALE GENOMIC DNA]</scope>
    <source>
        <strain evidence="5">Tucson 14030-0811.24</strain>
    </source>
</reference>
<evidence type="ECO:0000313" key="4">
    <source>
        <dbReference type="EMBL" id="EDW85034.1"/>
    </source>
</evidence>
<dbReference type="Pfam" id="PF15994">
    <property type="entry name" value="DUF4770"/>
    <property type="match status" value="1"/>
</dbReference>
<name>B4NJS2_DROWI</name>
<dbReference type="OrthoDB" id="6613664at2759"/>
<dbReference type="Proteomes" id="UP000007798">
    <property type="component" value="Unassembled WGS sequence"/>
</dbReference>
<dbReference type="PhylomeDB" id="B4NJS2"/>
<dbReference type="InterPro" id="IPR031935">
    <property type="entry name" value="DUF4770"/>
</dbReference>